<dbReference type="Proteomes" id="UP001596287">
    <property type="component" value="Unassembled WGS sequence"/>
</dbReference>
<protein>
    <submittedName>
        <fullName evidence="1">DUF3095 domain-containing protein</fullName>
    </submittedName>
</protein>
<dbReference type="Pfam" id="PF11294">
    <property type="entry name" value="DUF3095"/>
    <property type="match status" value="1"/>
</dbReference>
<dbReference type="EMBL" id="JBHSQB010000005">
    <property type="protein sequence ID" value="MFC6096273.1"/>
    <property type="molecule type" value="Genomic_DNA"/>
</dbReference>
<dbReference type="RefSeq" id="WP_379791143.1">
    <property type="nucleotide sequence ID" value="NZ_JBHSQB010000005.1"/>
</dbReference>
<evidence type="ECO:0000313" key="2">
    <source>
        <dbReference type="Proteomes" id="UP001596287"/>
    </source>
</evidence>
<evidence type="ECO:0000313" key="1">
    <source>
        <dbReference type="EMBL" id="MFC6096273.1"/>
    </source>
</evidence>
<gene>
    <name evidence="1" type="ORF">ACFPVY_06400</name>
</gene>
<accession>A0ABW1PMI1</accession>
<reference evidence="2" key="1">
    <citation type="journal article" date="2019" name="Int. J. Syst. Evol. Microbiol.">
        <title>The Global Catalogue of Microorganisms (GCM) 10K type strain sequencing project: providing services to taxonomists for standard genome sequencing and annotation.</title>
        <authorList>
            <consortium name="The Broad Institute Genomics Platform"/>
            <consortium name="The Broad Institute Genome Sequencing Center for Infectious Disease"/>
            <person name="Wu L."/>
            <person name="Ma J."/>
        </authorList>
    </citation>
    <scope>NUCLEOTIDE SEQUENCE [LARGE SCALE GENOMIC DNA]</scope>
    <source>
        <strain evidence="2">CCUG 49679</strain>
    </source>
</reference>
<name>A0ABW1PMI1_9FLAO</name>
<sequence length="384" mass="42890">MPFDTDEQFYSDLDLQTMPLSNLMADPILFEEIPQSWHVIITDIVGSTQAVFGGRHEEVNLIATGSIVTVLNIAFSMDVTIPFFFGGDGATFIVPSSVAEKVMDALAIYRENTQDNFNLELRTGIVLVEEIYNAGHKISIAKLKRSKSFSIPIVLGNGLSFAEAIIKGDDYIFSNKKSLEKELDLSGMQCRWDKIGPPKDKEEIVTMLVIAKNGNEQAVVFQQILAKIDELYGTPEKRQPISIAKLKLKSTFNKLGTEMRARLGKIKLFELIKTWLLTLYGYIYFNTKKGKKYLKSLVEMSDTLVIDGKINTVMSGTILQRKELEKLLDKMEANGEILYGIHTSGASIMSCYVRDIEDGHIHFVDGSEGGYTKAAKMLKAKFAP</sequence>
<dbReference type="InterPro" id="IPR021445">
    <property type="entry name" value="DUF3095"/>
</dbReference>
<organism evidence="1 2">
    <name type="scientific">Flavobacterium qiangtangense</name>
    <dbReference type="NCBI Taxonomy" id="1442595"/>
    <lineage>
        <taxon>Bacteria</taxon>
        <taxon>Pseudomonadati</taxon>
        <taxon>Bacteroidota</taxon>
        <taxon>Flavobacteriia</taxon>
        <taxon>Flavobacteriales</taxon>
        <taxon>Flavobacteriaceae</taxon>
        <taxon>Flavobacterium</taxon>
    </lineage>
</organism>
<keyword evidence="2" id="KW-1185">Reference proteome</keyword>
<proteinExistence type="predicted"/>
<comment type="caution">
    <text evidence="1">The sequence shown here is derived from an EMBL/GenBank/DDBJ whole genome shotgun (WGS) entry which is preliminary data.</text>
</comment>